<feature type="domain" description="DNA topoisomerase IB N-terminal" evidence="8">
    <location>
        <begin position="21"/>
        <end position="69"/>
    </location>
</feature>
<keyword evidence="10" id="KW-1185">Reference proteome</keyword>
<evidence type="ECO:0000256" key="3">
    <source>
        <dbReference type="ARBA" id="ARBA00012891"/>
    </source>
</evidence>
<sequence length="339" mass="38391">MRLRRSTPYGPGIRRVTRGRGFSYLSTDGERVSDEELLERINGLVIPPAWRKVWICPHANGHIQAIGVDAAGRRQYLYHEQWRRERDEEKFDRVLDLAARLPPLRDRLTADVRRSGLHRHRVEAVAIGLIDLGVFRVGGEEYAEENGTRGVATLLREQVRVEGEQMLFDYVAKGGLRRRVRIHDADLARAVTSLRRSRADSPRLLVYRDKNGYRELHADDINARFKALTETDCTVKDLRTWQATVLAAEGFAQAEPPTSERARKRAERAVITEVAAALGNTPAVARASYVDPRVAESYAEGVTISRALDRAARAAESERRAVIERAVLRLLRRATHRGH</sequence>
<name>A0A4R6P0J4_NOCIG</name>
<keyword evidence="5" id="KW-0238">DNA-binding</keyword>
<dbReference type="EMBL" id="SNXK01000009">
    <property type="protein sequence ID" value="TDP31168.1"/>
    <property type="molecule type" value="Genomic_DNA"/>
</dbReference>
<keyword evidence="6 9" id="KW-0413">Isomerase</keyword>
<protein>
    <recommendedName>
        <fullName evidence="3">DNA topoisomerase</fullName>
        <ecNumber evidence="3">5.6.2.1</ecNumber>
    </recommendedName>
</protein>
<dbReference type="EC" id="5.6.2.1" evidence="3"/>
<dbReference type="SUPFAM" id="SSF56349">
    <property type="entry name" value="DNA breaking-rejoining enzymes"/>
    <property type="match status" value="1"/>
</dbReference>
<dbReference type="PRINTS" id="PR00416">
    <property type="entry name" value="EUTPISMRASEI"/>
</dbReference>
<dbReference type="Gene3D" id="3.90.15.10">
    <property type="entry name" value="Topoisomerase I, Chain A, domain 3"/>
    <property type="match status" value="1"/>
</dbReference>
<dbReference type="SUPFAM" id="SSF55869">
    <property type="entry name" value="DNA topoisomerase I domain"/>
    <property type="match status" value="1"/>
</dbReference>
<dbReference type="GO" id="GO:0006265">
    <property type="term" value="P:DNA topological change"/>
    <property type="evidence" value="ECO:0007669"/>
    <property type="project" value="InterPro"/>
</dbReference>
<evidence type="ECO:0000256" key="2">
    <source>
        <dbReference type="ARBA" id="ARBA00006645"/>
    </source>
</evidence>
<gene>
    <name evidence="9" type="ORF">DFR75_109137</name>
</gene>
<dbReference type="GO" id="GO:0003917">
    <property type="term" value="F:DNA topoisomerase type I (single strand cut, ATP-independent) activity"/>
    <property type="evidence" value="ECO:0007669"/>
    <property type="project" value="UniProtKB-EC"/>
</dbReference>
<dbReference type="InterPro" id="IPR049331">
    <property type="entry name" value="Top1B_N_bact"/>
</dbReference>
<dbReference type="InterPro" id="IPR035447">
    <property type="entry name" value="DNA_topo_I_N_sf"/>
</dbReference>
<dbReference type="Pfam" id="PF21338">
    <property type="entry name" value="Top1B_N_bact"/>
    <property type="match status" value="1"/>
</dbReference>
<dbReference type="InterPro" id="IPR011010">
    <property type="entry name" value="DNA_brk_join_enz"/>
</dbReference>
<dbReference type="InterPro" id="IPR013500">
    <property type="entry name" value="TopoI_cat_euk"/>
</dbReference>
<dbReference type="InterPro" id="IPR014711">
    <property type="entry name" value="TopoI_cat_a-hlx-sub_euk"/>
</dbReference>
<dbReference type="Gene3D" id="1.10.132.120">
    <property type="match status" value="1"/>
</dbReference>
<evidence type="ECO:0000256" key="1">
    <source>
        <dbReference type="ARBA" id="ARBA00000213"/>
    </source>
</evidence>
<accession>A0A4R6P0J4</accession>
<dbReference type="RefSeq" id="WP_067494080.1">
    <property type="nucleotide sequence ID" value="NZ_SNXK01000009.1"/>
</dbReference>
<reference evidence="9 10" key="1">
    <citation type="submission" date="2019-03" db="EMBL/GenBank/DDBJ databases">
        <title>Genomic Encyclopedia of Type Strains, Phase IV (KMG-IV): sequencing the most valuable type-strain genomes for metagenomic binning, comparative biology and taxonomic classification.</title>
        <authorList>
            <person name="Goeker M."/>
        </authorList>
    </citation>
    <scope>NUCLEOTIDE SEQUENCE [LARGE SCALE GENOMIC DNA]</scope>
    <source>
        <strain evidence="9 10">DSM 44496</strain>
    </source>
</reference>
<dbReference type="GO" id="GO:0003677">
    <property type="term" value="F:DNA binding"/>
    <property type="evidence" value="ECO:0007669"/>
    <property type="project" value="UniProtKB-KW"/>
</dbReference>
<evidence type="ECO:0000256" key="4">
    <source>
        <dbReference type="ARBA" id="ARBA00023029"/>
    </source>
</evidence>
<proteinExistence type="inferred from homology"/>
<evidence type="ECO:0000256" key="5">
    <source>
        <dbReference type="ARBA" id="ARBA00023125"/>
    </source>
</evidence>
<dbReference type="InterPro" id="IPR001631">
    <property type="entry name" value="TopoI"/>
</dbReference>
<dbReference type="Pfam" id="PF01028">
    <property type="entry name" value="Topoisom_I"/>
    <property type="match status" value="1"/>
</dbReference>
<evidence type="ECO:0000259" key="7">
    <source>
        <dbReference type="Pfam" id="PF01028"/>
    </source>
</evidence>
<feature type="domain" description="DNA topoisomerase I catalytic core eukaryotic-type" evidence="7">
    <location>
        <begin position="81"/>
        <end position="287"/>
    </location>
</feature>
<dbReference type="Proteomes" id="UP000295087">
    <property type="component" value="Unassembled WGS sequence"/>
</dbReference>
<keyword evidence="4" id="KW-0799">Topoisomerase</keyword>
<evidence type="ECO:0000313" key="10">
    <source>
        <dbReference type="Proteomes" id="UP000295087"/>
    </source>
</evidence>
<dbReference type="AlphaFoldDB" id="A0A4R6P0J4"/>
<dbReference type="Gene3D" id="3.30.66.10">
    <property type="entry name" value="DNA topoisomerase I domain"/>
    <property type="match status" value="1"/>
</dbReference>
<comment type="similarity">
    <text evidence="2">Belongs to the type IB topoisomerase family.</text>
</comment>
<dbReference type="PROSITE" id="PS52038">
    <property type="entry name" value="TOPO_IB_2"/>
    <property type="match status" value="1"/>
</dbReference>
<organism evidence="9 10">
    <name type="scientific">Nocardia ignorata</name>
    <dbReference type="NCBI Taxonomy" id="145285"/>
    <lineage>
        <taxon>Bacteria</taxon>
        <taxon>Bacillati</taxon>
        <taxon>Actinomycetota</taxon>
        <taxon>Actinomycetes</taxon>
        <taxon>Mycobacteriales</taxon>
        <taxon>Nocardiaceae</taxon>
        <taxon>Nocardia</taxon>
    </lineage>
</organism>
<comment type="catalytic activity">
    <reaction evidence="1">
        <text>ATP-independent breakage of single-stranded DNA, followed by passage and rejoining.</text>
        <dbReference type="EC" id="5.6.2.1"/>
    </reaction>
</comment>
<evidence type="ECO:0000313" key="9">
    <source>
        <dbReference type="EMBL" id="TDP31168.1"/>
    </source>
</evidence>
<evidence type="ECO:0000259" key="8">
    <source>
        <dbReference type="Pfam" id="PF21338"/>
    </source>
</evidence>
<evidence type="ECO:0000256" key="6">
    <source>
        <dbReference type="ARBA" id="ARBA00023235"/>
    </source>
</evidence>
<comment type="caution">
    <text evidence="9">The sequence shown here is derived from an EMBL/GenBank/DDBJ whole genome shotgun (WGS) entry which is preliminary data.</text>
</comment>